<keyword evidence="2" id="KW-0238">DNA-binding</keyword>
<dbReference type="SMART" id="SM00418">
    <property type="entry name" value="HTH_ARSR"/>
    <property type="match status" value="1"/>
</dbReference>
<dbReference type="InterPro" id="IPR001845">
    <property type="entry name" value="HTH_ArsR_DNA-bd_dom"/>
</dbReference>
<keyword evidence="7" id="KW-1185">Reference proteome</keyword>
<dbReference type="PROSITE" id="PS50987">
    <property type="entry name" value="HTH_ARSR_2"/>
    <property type="match status" value="1"/>
</dbReference>
<dbReference type="PRINTS" id="PR00778">
    <property type="entry name" value="HTHARSR"/>
</dbReference>
<keyword evidence="1" id="KW-0805">Transcription regulation</keyword>
<organism evidence="6 7">
    <name type="scientific">Gordonia defluvii</name>
    <dbReference type="NCBI Taxonomy" id="283718"/>
    <lineage>
        <taxon>Bacteria</taxon>
        <taxon>Bacillati</taxon>
        <taxon>Actinomycetota</taxon>
        <taxon>Actinomycetes</taxon>
        <taxon>Mycobacteriales</taxon>
        <taxon>Gordoniaceae</taxon>
        <taxon>Gordonia</taxon>
    </lineage>
</organism>
<evidence type="ECO:0000313" key="6">
    <source>
        <dbReference type="EMBL" id="GAA3042574.1"/>
    </source>
</evidence>
<dbReference type="Gene3D" id="1.10.10.10">
    <property type="entry name" value="Winged helix-like DNA-binding domain superfamily/Winged helix DNA-binding domain"/>
    <property type="match status" value="1"/>
</dbReference>
<reference evidence="7" key="1">
    <citation type="journal article" date="2019" name="Int. J. Syst. Evol. Microbiol.">
        <title>The Global Catalogue of Microorganisms (GCM) 10K type strain sequencing project: providing services to taxonomists for standard genome sequencing and annotation.</title>
        <authorList>
            <consortium name="The Broad Institute Genomics Platform"/>
            <consortium name="The Broad Institute Genome Sequencing Center for Infectious Disease"/>
            <person name="Wu L."/>
            <person name="Ma J."/>
        </authorList>
    </citation>
    <scope>NUCLEOTIDE SEQUENCE [LARGE SCALE GENOMIC DNA]</scope>
    <source>
        <strain evidence="7">JCM 14234</strain>
    </source>
</reference>
<evidence type="ECO:0000256" key="4">
    <source>
        <dbReference type="SAM" id="MobiDB-lite"/>
    </source>
</evidence>
<dbReference type="InterPro" id="IPR051081">
    <property type="entry name" value="HTH_MetalResp_TranReg"/>
</dbReference>
<dbReference type="CDD" id="cd00090">
    <property type="entry name" value="HTH_ARSR"/>
    <property type="match status" value="1"/>
</dbReference>
<feature type="domain" description="HTH arsR-type" evidence="5">
    <location>
        <begin position="40"/>
        <end position="134"/>
    </location>
</feature>
<feature type="region of interest" description="Disordered" evidence="4">
    <location>
        <begin position="134"/>
        <end position="159"/>
    </location>
</feature>
<gene>
    <name evidence="6" type="ORF">GCM10010528_22900</name>
</gene>
<evidence type="ECO:0000259" key="5">
    <source>
        <dbReference type="PROSITE" id="PS50987"/>
    </source>
</evidence>
<evidence type="ECO:0000256" key="1">
    <source>
        <dbReference type="ARBA" id="ARBA00023015"/>
    </source>
</evidence>
<dbReference type="InterPro" id="IPR036388">
    <property type="entry name" value="WH-like_DNA-bd_sf"/>
</dbReference>
<dbReference type="Proteomes" id="UP001501035">
    <property type="component" value="Unassembled WGS sequence"/>
</dbReference>
<dbReference type="SUPFAM" id="SSF46785">
    <property type="entry name" value="Winged helix' DNA-binding domain"/>
    <property type="match status" value="1"/>
</dbReference>
<evidence type="ECO:0000313" key="7">
    <source>
        <dbReference type="Proteomes" id="UP001501035"/>
    </source>
</evidence>
<dbReference type="EMBL" id="BAAAVS010000043">
    <property type="protein sequence ID" value="GAA3042574.1"/>
    <property type="molecule type" value="Genomic_DNA"/>
</dbReference>
<dbReference type="PANTHER" id="PTHR33154:SF33">
    <property type="entry name" value="TRANSCRIPTIONAL REPRESSOR SDPR"/>
    <property type="match status" value="1"/>
</dbReference>
<accession>A0ABP6LKI2</accession>
<protein>
    <recommendedName>
        <fullName evidence="5">HTH arsR-type domain-containing protein</fullName>
    </recommendedName>
</protein>
<dbReference type="InterPro" id="IPR011991">
    <property type="entry name" value="ArsR-like_HTH"/>
</dbReference>
<comment type="caution">
    <text evidence="6">The sequence shown here is derived from an EMBL/GenBank/DDBJ whole genome shotgun (WGS) entry which is preliminary data.</text>
</comment>
<dbReference type="InterPro" id="IPR036390">
    <property type="entry name" value="WH_DNA-bd_sf"/>
</dbReference>
<keyword evidence="3" id="KW-0804">Transcription</keyword>
<dbReference type="PANTHER" id="PTHR33154">
    <property type="entry name" value="TRANSCRIPTIONAL REGULATOR, ARSR FAMILY"/>
    <property type="match status" value="1"/>
</dbReference>
<evidence type="ECO:0000256" key="2">
    <source>
        <dbReference type="ARBA" id="ARBA00023125"/>
    </source>
</evidence>
<proteinExistence type="predicted"/>
<sequence>MWSQEFARFSLSVRGAGVQYATLVIMYAHDEVRGWDEEGPPDEVVDAASTLLRMLADPTRMRILWVLSVREYDVAALTEQVGGVRPAVSQHLAKLKLAGLVESRKSGRRSLYRVRGVHVRALLTEVFSAADHQTAGMPDHESSAARVGVARDVSARGAG</sequence>
<dbReference type="Pfam" id="PF01022">
    <property type="entry name" value="HTH_5"/>
    <property type="match status" value="1"/>
</dbReference>
<evidence type="ECO:0000256" key="3">
    <source>
        <dbReference type="ARBA" id="ARBA00023163"/>
    </source>
</evidence>
<dbReference type="NCBIfam" id="NF033788">
    <property type="entry name" value="HTH_metalloreg"/>
    <property type="match status" value="1"/>
</dbReference>
<name>A0ABP6LKI2_9ACTN</name>